<dbReference type="SMART" id="SM00256">
    <property type="entry name" value="FBOX"/>
    <property type="match status" value="1"/>
</dbReference>
<dbReference type="Gene3D" id="1.20.1280.50">
    <property type="match status" value="1"/>
</dbReference>
<dbReference type="Proteomes" id="UP001141327">
    <property type="component" value="Unassembled WGS sequence"/>
</dbReference>
<sequence length="186" mass="20917">METVPPEILSVICGFLSPLDVANVSRVCRAFYQVAWKSEYVWHQIALRLELLTNPKKGKPWMTIVRDGRYHFIPRPEVNISPDGKTVTFPSSNSCTVLVHPPVRSGVWKAGAWYGPVSGGDRTDSGWMAGDEVAIELDMDTHRARLLQNGEQAGDFNFPEDWSECWFGMCGFEEGLVCHLRSLCEI</sequence>
<evidence type="ECO:0000313" key="2">
    <source>
        <dbReference type="EMBL" id="KAJ4453624.1"/>
    </source>
</evidence>
<organism evidence="2 3">
    <name type="scientific">Paratrimastix pyriformis</name>
    <dbReference type="NCBI Taxonomy" id="342808"/>
    <lineage>
        <taxon>Eukaryota</taxon>
        <taxon>Metamonada</taxon>
        <taxon>Preaxostyla</taxon>
        <taxon>Paratrimastigidae</taxon>
        <taxon>Paratrimastix</taxon>
    </lineage>
</organism>
<dbReference type="Pfam" id="PF12937">
    <property type="entry name" value="F-box-like"/>
    <property type="match status" value="1"/>
</dbReference>
<proteinExistence type="predicted"/>
<dbReference type="EMBL" id="JAPMOS010000235">
    <property type="protein sequence ID" value="KAJ4453624.1"/>
    <property type="molecule type" value="Genomic_DNA"/>
</dbReference>
<reference evidence="2" key="1">
    <citation type="journal article" date="2022" name="bioRxiv">
        <title>Genomics of Preaxostyla Flagellates Illuminates Evolutionary Transitions and the Path Towards Mitochondrial Loss.</title>
        <authorList>
            <person name="Novak L.V.F."/>
            <person name="Treitli S.C."/>
            <person name="Pyrih J."/>
            <person name="Halakuc P."/>
            <person name="Pipaliya S.V."/>
            <person name="Vacek V."/>
            <person name="Brzon O."/>
            <person name="Soukal P."/>
            <person name="Eme L."/>
            <person name="Dacks J.B."/>
            <person name="Karnkowska A."/>
            <person name="Elias M."/>
            <person name="Hampl V."/>
        </authorList>
    </citation>
    <scope>NUCLEOTIDE SEQUENCE</scope>
    <source>
        <strain evidence="2">RCP-MX</strain>
    </source>
</reference>
<dbReference type="InterPro" id="IPR036047">
    <property type="entry name" value="F-box-like_dom_sf"/>
</dbReference>
<gene>
    <name evidence="2" type="ORF">PAPYR_11860</name>
</gene>
<feature type="domain" description="F-box" evidence="1">
    <location>
        <begin position="1"/>
        <end position="45"/>
    </location>
</feature>
<dbReference type="PROSITE" id="PS50181">
    <property type="entry name" value="FBOX"/>
    <property type="match status" value="1"/>
</dbReference>
<comment type="caution">
    <text evidence="2">The sequence shown here is derived from an EMBL/GenBank/DDBJ whole genome shotgun (WGS) entry which is preliminary data.</text>
</comment>
<protein>
    <recommendedName>
        <fullName evidence="1">F-box domain-containing protein</fullName>
    </recommendedName>
</protein>
<keyword evidence="3" id="KW-1185">Reference proteome</keyword>
<evidence type="ECO:0000313" key="3">
    <source>
        <dbReference type="Proteomes" id="UP001141327"/>
    </source>
</evidence>
<accession>A0ABQ8U2W5</accession>
<evidence type="ECO:0000259" key="1">
    <source>
        <dbReference type="PROSITE" id="PS50181"/>
    </source>
</evidence>
<dbReference type="InterPro" id="IPR001810">
    <property type="entry name" value="F-box_dom"/>
</dbReference>
<name>A0ABQ8U2W5_9EUKA</name>
<dbReference type="CDD" id="cd09917">
    <property type="entry name" value="F-box_SF"/>
    <property type="match status" value="1"/>
</dbReference>
<dbReference type="SUPFAM" id="SSF81383">
    <property type="entry name" value="F-box domain"/>
    <property type="match status" value="1"/>
</dbReference>